<evidence type="ECO:0000256" key="4">
    <source>
        <dbReference type="ARBA" id="ARBA00022597"/>
    </source>
</evidence>
<dbReference type="Gene3D" id="2.70.70.10">
    <property type="entry name" value="Glucose Permease (Domain IIA)"/>
    <property type="match status" value="1"/>
</dbReference>
<feature type="transmembrane region" description="Helical" evidence="12">
    <location>
        <begin position="433"/>
        <end position="455"/>
    </location>
</feature>
<dbReference type="AlphaFoldDB" id="A0A3E0VBN9"/>
<keyword evidence="2" id="KW-0813">Transport</keyword>
<evidence type="ECO:0000256" key="7">
    <source>
        <dbReference type="ARBA" id="ARBA00022692"/>
    </source>
</evidence>
<dbReference type="CDD" id="cd00210">
    <property type="entry name" value="PTS_IIA_glc"/>
    <property type="match status" value="1"/>
</dbReference>
<dbReference type="PANTHER" id="PTHR30175:SF1">
    <property type="entry name" value="PTS SYSTEM ARBUTIN-, CELLOBIOSE-, AND SALICIN-SPECIFIC EIIBC COMPONENT-RELATED"/>
    <property type="match status" value="1"/>
</dbReference>
<keyword evidence="7 12" id="KW-0812">Transmembrane</keyword>
<keyword evidence="9 12" id="KW-1133">Transmembrane helix</keyword>
<dbReference type="InterPro" id="IPR001996">
    <property type="entry name" value="PTS_IIB_1"/>
</dbReference>
<feature type="domain" description="PTS EIIB type-1" evidence="14">
    <location>
        <begin position="4"/>
        <end position="86"/>
    </location>
</feature>
<feature type="transmembrane region" description="Helical" evidence="12">
    <location>
        <begin position="363"/>
        <end position="381"/>
    </location>
</feature>
<evidence type="ECO:0000256" key="3">
    <source>
        <dbReference type="ARBA" id="ARBA00022475"/>
    </source>
</evidence>
<feature type="domain" description="PTS EIIC type-1" evidence="15">
    <location>
        <begin position="112"/>
        <end position="466"/>
    </location>
</feature>
<feature type="transmembrane region" description="Helical" evidence="12">
    <location>
        <begin position="330"/>
        <end position="351"/>
    </location>
</feature>
<dbReference type="NCBIfam" id="TIGR00830">
    <property type="entry name" value="PTBA"/>
    <property type="match status" value="1"/>
</dbReference>
<dbReference type="PROSITE" id="PS51093">
    <property type="entry name" value="PTS_EIIA_TYPE_1"/>
    <property type="match status" value="1"/>
</dbReference>
<keyword evidence="10 12" id="KW-0472">Membrane</keyword>
<evidence type="ECO:0000256" key="8">
    <source>
        <dbReference type="ARBA" id="ARBA00022777"/>
    </source>
</evidence>
<dbReference type="Gene3D" id="3.30.1360.60">
    <property type="entry name" value="Glucose permease domain IIB"/>
    <property type="match status" value="1"/>
</dbReference>
<feature type="active site" description="Phosphocysteine intermediate; for EIIB activity" evidence="11">
    <location>
        <position position="26"/>
    </location>
</feature>
<evidence type="ECO:0000256" key="10">
    <source>
        <dbReference type="ARBA" id="ARBA00023136"/>
    </source>
</evidence>
<dbReference type="FunFam" id="2.70.70.10:FF:000001">
    <property type="entry name" value="PTS system glucose-specific IIA component"/>
    <property type="match status" value="1"/>
</dbReference>
<dbReference type="InterPro" id="IPR003352">
    <property type="entry name" value="PTS_EIIC"/>
</dbReference>
<dbReference type="InterPro" id="IPR011055">
    <property type="entry name" value="Dup_hybrid_motif"/>
</dbReference>
<comment type="subcellular location">
    <subcellularLocation>
        <location evidence="1">Cell membrane</location>
        <topology evidence="1">Multi-pass membrane protein</topology>
    </subcellularLocation>
</comment>
<dbReference type="EMBL" id="NBXA01000028">
    <property type="protein sequence ID" value="RFA07171.1"/>
    <property type="molecule type" value="Genomic_DNA"/>
</dbReference>
<feature type="transmembrane region" description="Helical" evidence="12">
    <location>
        <begin position="247"/>
        <end position="269"/>
    </location>
</feature>
<name>A0A3E0VBN9_9MICO</name>
<keyword evidence="4" id="KW-0762">Sugar transport</keyword>
<keyword evidence="5" id="KW-0808">Transferase</keyword>
<keyword evidence="6" id="KW-0598">Phosphotransferase system</keyword>
<dbReference type="InterPro" id="IPR018113">
    <property type="entry name" value="PTrfase_EIIB_Cys"/>
</dbReference>
<evidence type="ECO:0000256" key="5">
    <source>
        <dbReference type="ARBA" id="ARBA00022679"/>
    </source>
</evidence>
<evidence type="ECO:0000259" key="14">
    <source>
        <dbReference type="PROSITE" id="PS51098"/>
    </source>
</evidence>
<gene>
    <name evidence="16" type="ORF">B7R21_16400</name>
</gene>
<dbReference type="PROSITE" id="PS01035">
    <property type="entry name" value="PTS_EIIB_TYPE_1_CYS"/>
    <property type="match status" value="1"/>
</dbReference>
<feature type="transmembrane region" description="Helical" evidence="12">
    <location>
        <begin position="388"/>
        <end position="413"/>
    </location>
</feature>
<dbReference type="GO" id="GO:0090589">
    <property type="term" value="F:protein-phosphocysteine-trehalose phosphotransferase system transporter activity"/>
    <property type="evidence" value="ECO:0007669"/>
    <property type="project" value="TreeGrafter"/>
</dbReference>
<evidence type="ECO:0000256" key="2">
    <source>
        <dbReference type="ARBA" id="ARBA00022448"/>
    </source>
</evidence>
<proteinExistence type="predicted"/>
<dbReference type="GO" id="GO:0016301">
    <property type="term" value="F:kinase activity"/>
    <property type="evidence" value="ECO:0007669"/>
    <property type="project" value="UniProtKB-KW"/>
</dbReference>
<evidence type="ECO:0000313" key="17">
    <source>
        <dbReference type="Proteomes" id="UP000256709"/>
    </source>
</evidence>
<dbReference type="GO" id="GO:0005886">
    <property type="term" value="C:plasma membrane"/>
    <property type="evidence" value="ECO:0007669"/>
    <property type="project" value="UniProtKB-SubCell"/>
</dbReference>
<keyword evidence="8" id="KW-0418">Kinase</keyword>
<dbReference type="InterPro" id="IPR013013">
    <property type="entry name" value="PTS_EIIC_1"/>
</dbReference>
<feature type="transmembrane region" description="Helical" evidence="12">
    <location>
        <begin position="183"/>
        <end position="200"/>
    </location>
</feature>
<dbReference type="InterPro" id="IPR050558">
    <property type="entry name" value="PTS_Sugar-Specific_Components"/>
</dbReference>
<feature type="transmembrane region" description="Helical" evidence="12">
    <location>
        <begin position="206"/>
        <end position="235"/>
    </location>
</feature>
<feature type="transmembrane region" description="Helical" evidence="12">
    <location>
        <begin position="109"/>
        <end position="131"/>
    </location>
</feature>
<feature type="transmembrane region" description="Helical" evidence="12">
    <location>
        <begin position="289"/>
        <end position="309"/>
    </location>
</feature>
<dbReference type="RefSeq" id="WP_116284340.1">
    <property type="nucleotide sequence ID" value="NZ_NBXA01000028.1"/>
</dbReference>
<dbReference type="GO" id="GO:0015771">
    <property type="term" value="P:trehalose transport"/>
    <property type="evidence" value="ECO:0007669"/>
    <property type="project" value="TreeGrafter"/>
</dbReference>
<dbReference type="Pfam" id="PF00367">
    <property type="entry name" value="PTS_EIIB"/>
    <property type="match status" value="1"/>
</dbReference>
<dbReference type="SUPFAM" id="SSF55604">
    <property type="entry name" value="Glucose permease domain IIB"/>
    <property type="match status" value="1"/>
</dbReference>
<reference evidence="16 17" key="1">
    <citation type="submission" date="2017-04" db="EMBL/GenBank/DDBJ databases">
        <title>Comparative genome analysis of Subtercola boreus.</title>
        <authorList>
            <person name="Cho Y.-J."/>
            <person name="Cho A."/>
            <person name="Kim O.-S."/>
            <person name="Lee J.-I."/>
        </authorList>
    </citation>
    <scope>NUCLEOTIDE SEQUENCE [LARGE SCALE GENOMIC DNA]</scope>
    <source>
        <strain evidence="16 17">P27444</strain>
    </source>
</reference>
<feature type="transmembrane region" description="Helical" evidence="12">
    <location>
        <begin position="151"/>
        <end position="171"/>
    </location>
</feature>
<keyword evidence="3" id="KW-1003">Cell membrane</keyword>
<dbReference type="InterPro" id="IPR036878">
    <property type="entry name" value="Glu_permease_IIB"/>
</dbReference>
<organism evidence="16 17">
    <name type="scientific">Subtercola boreus</name>
    <dbReference type="NCBI Taxonomy" id="120213"/>
    <lineage>
        <taxon>Bacteria</taxon>
        <taxon>Bacillati</taxon>
        <taxon>Actinomycetota</taxon>
        <taxon>Actinomycetes</taxon>
        <taxon>Micrococcales</taxon>
        <taxon>Microbacteriaceae</taxon>
        <taxon>Subtercola</taxon>
    </lineage>
</organism>
<dbReference type="GO" id="GO:0009401">
    <property type="term" value="P:phosphoenolpyruvate-dependent sugar phosphotransferase system"/>
    <property type="evidence" value="ECO:0007669"/>
    <property type="project" value="UniProtKB-KW"/>
</dbReference>
<dbReference type="PROSITE" id="PS51103">
    <property type="entry name" value="PTS_EIIC_TYPE_1"/>
    <property type="match status" value="1"/>
</dbReference>
<dbReference type="PROSITE" id="PS51098">
    <property type="entry name" value="PTS_EIIB_TYPE_1"/>
    <property type="match status" value="1"/>
</dbReference>
<accession>A0A3E0VBN9</accession>
<comment type="caution">
    <text evidence="16">The sequence shown here is derived from an EMBL/GenBank/DDBJ whole genome shotgun (WGS) entry which is preliminary data.</text>
</comment>
<dbReference type="GO" id="GO:0008982">
    <property type="term" value="F:protein-N(PI)-phosphohistidine-sugar phosphotransferase activity"/>
    <property type="evidence" value="ECO:0007669"/>
    <property type="project" value="InterPro"/>
</dbReference>
<sequence length="681" mass="69636">MATQEDAKAIIAGVGGAANIAGLTHCSTRLRFTLIDDAKADLGALKKLPGVLSAVQSGAQTQVVIGNGVVGVFNAVERERGGRAQGVRAQGDAANRARRPLTWRRTGGILMDFVVSIFSPIVPAIAGAGIFKSLLVGAAALGWLPADSQNYKLLAVIPDAVFAFLPLLIAYTTAKKLNVNRPLALGVVSFLLFANFSALINAEGGAALFGITVQAVAYASQVFPSILAVLLLWPLERFFTRISPGPIRVFFVPLMCYLIVGPLLMLVLGPVGFWLGSLLTGAMIGLYSLLGWVAVAVLAALLPFIIAVGMHKAFIPPTIATMAATGRDSFYLVASLGHNAAEAGACFAVAIRTSSSRLRATAISAGVSAIFGITEPALYGVTLQNRKVLLSVMAGAFAGGAYLGLTVVAAFAVVGPGLASFTMFVDAANPMNILNAAIGGLISVAVAFVISAVLWKDSTSPTIRKELEDAAEGLADEDFPAEIAAESLGGSGHRLQTHGASAPDVEAAPSRSAGPGHYGLIAPLTGTLIPLADVDDPVFAGGILGNGVAIRPTSGSVRAPIAGVVTSLLTSRHAIGITSDGGVEVLVHVGIDTMKLNGQHFTTHVAQGDRVEAGQLVIEADLAAIEAAGYDTTTPVVVTNSDRFAVAASAAASTGLNTAGTITAGEPLVQITEKELANGVA</sequence>
<dbReference type="SUPFAM" id="SSF51261">
    <property type="entry name" value="Duplicated hybrid motif"/>
    <property type="match status" value="1"/>
</dbReference>
<feature type="domain" description="PTS EIIA type-1" evidence="13">
    <location>
        <begin position="536"/>
        <end position="640"/>
    </location>
</feature>
<evidence type="ECO:0000259" key="15">
    <source>
        <dbReference type="PROSITE" id="PS51103"/>
    </source>
</evidence>
<evidence type="ECO:0000313" key="16">
    <source>
        <dbReference type="EMBL" id="RFA07171.1"/>
    </source>
</evidence>
<evidence type="ECO:0000256" key="11">
    <source>
        <dbReference type="PROSITE-ProRule" id="PRU00421"/>
    </source>
</evidence>
<dbReference type="CDD" id="cd00212">
    <property type="entry name" value="PTS_IIB_glc"/>
    <property type="match status" value="1"/>
</dbReference>
<dbReference type="Pfam" id="PF00358">
    <property type="entry name" value="PTS_EIIA_1"/>
    <property type="match status" value="1"/>
</dbReference>
<dbReference type="Proteomes" id="UP000256709">
    <property type="component" value="Unassembled WGS sequence"/>
</dbReference>
<dbReference type="InterPro" id="IPR001127">
    <property type="entry name" value="PTS_EIIA_1_perm"/>
</dbReference>
<evidence type="ECO:0000256" key="12">
    <source>
        <dbReference type="SAM" id="Phobius"/>
    </source>
</evidence>
<evidence type="ECO:0000256" key="6">
    <source>
        <dbReference type="ARBA" id="ARBA00022683"/>
    </source>
</evidence>
<protein>
    <submittedName>
        <fullName evidence="16">PTS beta-glucoside transporter subunit EIIBCA</fullName>
    </submittedName>
</protein>
<evidence type="ECO:0000259" key="13">
    <source>
        <dbReference type="PROSITE" id="PS51093"/>
    </source>
</evidence>
<dbReference type="OrthoDB" id="9797715at2"/>
<evidence type="ECO:0000256" key="9">
    <source>
        <dbReference type="ARBA" id="ARBA00022989"/>
    </source>
</evidence>
<evidence type="ECO:0000256" key="1">
    <source>
        <dbReference type="ARBA" id="ARBA00004651"/>
    </source>
</evidence>
<dbReference type="Pfam" id="PF02378">
    <property type="entry name" value="PTS_EIIC"/>
    <property type="match status" value="1"/>
</dbReference>
<dbReference type="PANTHER" id="PTHR30175">
    <property type="entry name" value="PHOSPHOTRANSFERASE SYSTEM TRANSPORT PROTEIN"/>
    <property type="match status" value="1"/>
</dbReference>